<feature type="chain" id="PRO_5032775892" evidence="5">
    <location>
        <begin position="25"/>
        <end position="383"/>
    </location>
</feature>
<organism evidence="7 8">
    <name type="scientific">Massilia polaris</name>
    <dbReference type="NCBI Taxonomy" id="2728846"/>
    <lineage>
        <taxon>Bacteria</taxon>
        <taxon>Pseudomonadati</taxon>
        <taxon>Pseudomonadota</taxon>
        <taxon>Betaproteobacteria</taxon>
        <taxon>Burkholderiales</taxon>
        <taxon>Oxalobacteraceae</taxon>
        <taxon>Telluria group</taxon>
        <taxon>Massilia</taxon>
    </lineage>
</organism>
<dbReference type="PANTHER" id="PTHR30483:SF38">
    <property type="entry name" value="BLR7848 PROTEIN"/>
    <property type="match status" value="1"/>
</dbReference>
<dbReference type="EMBL" id="JABBGG010000005">
    <property type="protein sequence ID" value="NML61645.1"/>
    <property type="molecule type" value="Genomic_DNA"/>
</dbReference>
<evidence type="ECO:0000256" key="4">
    <source>
        <dbReference type="ARBA" id="ARBA00022970"/>
    </source>
</evidence>
<dbReference type="Pfam" id="PF13458">
    <property type="entry name" value="Peripla_BP_6"/>
    <property type="match status" value="1"/>
</dbReference>
<dbReference type="InterPro" id="IPR028082">
    <property type="entry name" value="Peripla_BP_I"/>
</dbReference>
<evidence type="ECO:0000259" key="6">
    <source>
        <dbReference type="Pfam" id="PF13458"/>
    </source>
</evidence>
<reference evidence="7 8" key="1">
    <citation type="submission" date="2020-04" db="EMBL/GenBank/DDBJ databases">
        <title>Massilia sp. RP-1-19 isolated from soil.</title>
        <authorList>
            <person name="Dahal R.H."/>
        </authorList>
    </citation>
    <scope>NUCLEOTIDE SEQUENCE [LARGE SCALE GENOMIC DNA]</scope>
    <source>
        <strain evidence="7 8">RP-1-19</strain>
    </source>
</reference>
<keyword evidence="2" id="KW-0813">Transport</keyword>
<feature type="signal peptide" evidence="5">
    <location>
        <begin position="1"/>
        <end position="24"/>
    </location>
</feature>
<evidence type="ECO:0000313" key="8">
    <source>
        <dbReference type="Proteomes" id="UP000583752"/>
    </source>
</evidence>
<dbReference type="PANTHER" id="PTHR30483">
    <property type="entry name" value="LEUCINE-SPECIFIC-BINDING PROTEIN"/>
    <property type="match status" value="1"/>
</dbReference>
<dbReference type="InterPro" id="IPR000709">
    <property type="entry name" value="Leu_Ile_Val-bd"/>
</dbReference>
<dbReference type="SUPFAM" id="SSF53822">
    <property type="entry name" value="Periplasmic binding protein-like I"/>
    <property type="match status" value="1"/>
</dbReference>
<evidence type="ECO:0000256" key="5">
    <source>
        <dbReference type="SAM" id="SignalP"/>
    </source>
</evidence>
<keyword evidence="4" id="KW-0029">Amino-acid transport</keyword>
<accession>A0A848HJQ6</accession>
<comment type="caution">
    <text evidence="7">The sequence shown here is derived from an EMBL/GenBank/DDBJ whole genome shotgun (WGS) entry which is preliminary data.</text>
</comment>
<protein>
    <submittedName>
        <fullName evidence="7">ABC transporter substrate-binding protein</fullName>
    </submittedName>
</protein>
<dbReference type="InterPro" id="IPR051010">
    <property type="entry name" value="BCAA_transport"/>
</dbReference>
<name>A0A848HJQ6_9BURK</name>
<keyword evidence="3 5" id="KW-0732">Signal</keyword>
<dbReference type="GO" id="GO:0006865">
    <property type="term" value="P:amino acid transport"/>
    <property type="evidence" value="ECO:0007669"/>
    <property type="project" value="UniProtKB-KW"/>
</dbReference>
<proteinExistence type="inferred from homology"/>
<evidence type="ECO:0000256" key="2">
    <source>
        <dbReference type="ARBA" id="ARBA00022448"/>
    </source>
</evidence>
<dbReference type="InterPro" id="IPR028081">
    <property type="entry name" value="Leu-bd"/>
</dbReference>
<evidence type="ECO:0000313" key="7">
    <source>
        <dbReference type="EMBL" id="NML61645.1"/>
    </source>
</evidence>
<dbReference type="Gene3D" id="3.40.50.2300">
    <property type="match status" value="2"/>
</dbReference>
<gene>
    <name evidence="7" type="ORF">HHL21_11245</name>
</gene>
<dbReference type="AlphaFoldDB" id="A0A848HJQ6"/>
<dbReference type="Proteomes" id="UP000583752">
    <property type="component" value="Unassembled WGS sequence"/>
</dbReference>
<evidence type="ECO:0000256" key="3">
    <source>
        <dbReference type="ARBA" id="ARBA00022729"/>
    </source>
</evidence>
<dbReference type="PRINTS" id="PR00337">
    <property type="entry name" value="LEUILEVALBP"/>
</dbReference>
<evidence type="ECO:0000256" key="1">
    <source>
        <dbReference type="ARBA" id="ARBA00010062"/>
    </source>
</evidence>
<dbReference type="CDD" id="cd06333">
    <property type="entry name" value="PBP1_ABC_RPA1789-like"/>
    <property type="match status" value="1"/>
</dbReference>
<sequence length="383" mass="40599">METTMFKKTALFAALALAAATSFAAETIKIGSVLSVTGPAAFLGDPELKTLQLYVEKINAAGGVLGRKLELVHYDDGSDAAKANSFTKRLIESDKVNVLIGGTTTGATMAMAPLVERAKVPFISLAGAVVVIDPVKKWVFKTPHTDRMAAEKVFEDMKKRGISKVGLLSETSGFGASGRKETQAVAAKYGITLVADETYGPKDTDTTAQLTRIKSAPGVQAVFVFGLGQGPAIVTKNYGQLGMSAVPMYQSHGVASDEYLKLSGKVAEGVRLPTPALLIAKALPASDAQKAIVTSYDKDYRDRYKAEPSTFGGYALDALNLSVDAIKRAGSTDGEKVRAALETTKGFVGTTGVFNMSPKDHMGLDLSAFRMVEVKNGDWQLLK</sequence>
<comment type="similarity">
    <text evidence="1">Belongs to the leucine-binding protein family.</text>
</comment>
<keyword evidence="8" id="KW-1185">Reference proteome</keyword>
<feature type="domain" description="Leucine-binding protein" evidence="6">
    <location>
        <begin position="27"/>
        <end position="377"/>
    </location>
</feature>